<protein>
    <submittedName>
        <fullName evidence="2">Uncharacterized protein</fullName>
    </submittedName>
</protein>
<dbReference type="EMBL" id="MT142230">
    <property type="protein sequence ID" value="QJA76531.1"/>
    <property type="molecule type" value="Genomic_DNA"/>
</dbReference>
<sequence length="426" mass="43696">MANEFVHTDAGAQLTRTEDNAIGRHKFNNQATGDILYASSATQLSRLAKGAANTILAMGASIPAWSATLAGLTLTSPTLTTPALGTPASGVLTSCTGLPMTTGVTGTLPVANGGTGVTGSTGTVAVVLSTSPTLVTPNIGAATGTSLLLSGLTASEILGTDASRNLVSLAVATYPSLTELSYVKGVTSAIQTQLGLKAPLASPTFTGTVTLPAITLTGNMTVTGYAFDAGAGALEVTTTGARQGVRITNTHADTLGAQIDLYHNSASPANADVIGEVSFAGKDDGGTRRQYALIQGVIADVQAASYTGGLEWWIRNSTANNKAMTLSAAGGLAVDLDNGGTDYYVGLFDDYDDALVIRQGIQQNNRELLTKIGVLERKDTGSGYMMKIQPMVRLLAGGIYQSRAMIDEVMERLELAEGKLKQLGAG</sequence>
<name>A0A6M3K4G7_9ZZZZ</name>
<gene>
    <name evidence="2" type="ORF">MM415A01489_0009</name>
    <name evidence="1" type="ORF">MM415B01245_0035</name>
</gene>
<proteinExistence type="predicted"/>
<dbReference type="AlphaFoldDB" id="A0A6M3K4G7"/>
<dbReference type="EMBL" id="MT141381">
    <property type="protein sequence ID" value="QJA59723.1"/>
    <property type="molecule type" value="Genomic_DNA"/>
</dbReference>
<accession>A0A6M3K4G7</accession>
<organism evidence="2">
    <name type="scientific">viral metagenome</name>
    <dbReference type="NCBI Taxonomy" id="1070528"/>
    <lineage>
        <taxon>unclassified sequences</taxon>
        <taxon>metagenomes</taxon>
        <taxon>organismal metagenomes</taxon>
    </lineage>
</organism>
<reference evidence="2" key="1">
    <citation type="submission" date="2020-03" db="EMBL/GenBank/DDBJ databases">
        <title>The deep terrestrial virosphere.</title>
        <authorList>
            <person name="Holmfeldt K."/>
            <person name="Nilsson E."/>
            <person name="Simone D."/>
            <person name="Lopez-Fernandez M."/>
            <person name="Wu X."/>
            <person name="de Brujin I."/>
            <person name="Lundin D."/>
            <person name="Andersson A."/>
            <person name="Bertilsson S."/>
            <person name="Dopson M."/>
        </authorList>
    </citation>
    <scope>NUCLEOTIDE SEQUENCE</scope>
    <source>
        <strain evidence="2">MM415A01489</strain>
        <strain evidence="1">MM415B01245</strain>
    </source>
</reference>
<evidence type="ECO:0000313" key="1">
    <source>
        <dbReference type="EMBL" id="QJA59723.1"/>
    </source>
</evidence>
<evidence type="ECO:0000313" key="2">
    <source>
        <dbReference type="EMBL" id="QJA76531.1"/>
    </source>
</evidence>